<accession>A0AA38MLC6</accession>
<organism evidence="1 2">
    <name type="scientific">Zophobas morio</name>
    <dbReference type="NCBI Taxonomy" id="2755281"/>
    <lineage>
        <taxon>Eukaryota</taxon>
        <taxon>Metazoa</taxon>
        <taxon>Ecdysozoa</taxon>
        <taxon>Arthropoda</taxon>
        <taxon>Hexapoda</taxon>
        <taxon>Insecta</taxon>
        <taxon>Pterygota</taxon>
        <taxon>Neoptera</taxon>
        <taxon>Endopterygota</taxon>
        <taxon>Coleoptera</taxon>
        <taxon>Polyphaga</taxon>
        <taxon>Cucujiformia</taxon>
        <taxon>Tenebrionidae</taxon>
        <taxon>Zophobas</taxon>
    </lineage>
</organism>
<protein>
    <submittedName>
        <fullName evidence="1">Uncharacterized protein</fullName>
    </submittedName>
</protein>
<evidence type="ECO:0000313" key="1">
    <source>
        <dbReference type="EMBL" id="KAJ3661970.1"/>
    </source>
</evidence>
<dbReference type="Proteomes" id="UP001168821">
    <property type="component" value="Unassembled WGS sequence"/>
</dbReference>
<gene>
    <name evidence="1" type="ORF">Zmor_006341</name>
</gene>
<keyword evidence="2" id="KW-1185">Reference proteome</keyword>
<comment type="caution">
    <text evidence="1">The sequence shown here is derived from an EMBL/GenBank/DDBJ whole genome shotgun (WGS) entry which is preliminary data.</text>
</comment>
<dbReference type="EMBL" id="JALNTZ010000002">
    <property type="protein sequence ID" value="KAJ3661970.1"/>
    <property type="molecule type" value="Genomic_DNA"/>
</dbReference>
<sequence length="119" mass="13917">MGSVRHPELGDLAKEIWQWCEIRDLWLHAAYIPSKRQCRRRPRITNTPQKQNGVSMNKLSNKTFNGLVASRLNHKCPQYVSWHQDPGAITCDAFAVPWNYNYFYAFPPFALILRTKLRA</sequence>
<reference evidence="1" key="1">
    <citation type="journal article" date="2023" name="G3 (Bethesda)">
        <title>Whole genome assemblies of Zophobas morio and Tenebrio molitor.</title>
        <authorList>
            <person name="Kaur S."/>
            <person name="Stinson S.A."/>
            <person name="diCenzo G.C."/>
        </authorList>
    </citation>
    <scope>NUCLEOTIDE SEQUENCE</scope>
    <source>
        <strain evidence="1">QUZm001</strain>
    </source>
</reference>
<name>A0AA38MLC6_9CUCU</name>
<dbReference type="AlphaFoldDB" id="A0AA38MLC6"/>
<evidence type="ECO:0000313" key="2">
    <source>
        <dbReference type="Proteomes" id="UP001168821"/>
    </source>
</evidence>
<proteinExistence type="predicted"/>